<keyword evidence="3" id="KW-1185">Reference proteome</keyword>
<name>A0A835BGG4_9POAL</name>
<evidence type="ECO:0000313" key="2">
    <source>
        <dbReference type="EMBL" id="KAF8688727.1"/>
    </source>
</evidence>
<dbReference type="AlphaFoldDB" id="A0A835BGG4"/>
<dbReference type="Proteomes" id="UP000636709">
    <property type="component" value="Unassembled WGS sequence"/>
</dbReference>
<reference evidence="2" key="1">
    <citation type="submission" date="2020-07" db="EMBL/GenBank/DDBJ databases">
        <title>Genome sequence and genetic diversity analysis of an under-domesticated orphan crop, white fonio (Digitaria exilis).</title>
        <authorList>
            <person name="Bennetzen J.L."/>
            <person name="Chen S."/>
            <person name="Ma X."/>
            <person name="Wang X."/>
            <person name="Yssel A.E.J."/>
            <person name="Chaluvadi S.R."/>
            <person name="Johnson M."/>
            <person name="Gangashetty P."/>
            <person name="Hamidou F."/>
            <person name="Sanogo M.D."/>
            <person name="Zwaenepoel A."/>
            <person name="Wallace J."/>
            <person name="Van De Peer Y."/>
            <person name="Van Deynze A."/>
        </authorList>
    </citation>
    <scope>NUCLEOTIDE SEQUENCE</scope>
    <source>
        <tissue evidence="2">Leaves</tissue>
    </source>
</reference>
<evidence type="ECO:0000313" key="3">
    <source>
        <dbReference type="Proteomes" id="UP000636709"/>
    </source>
</evidence>
<evidence type="ECO:0000256" key="1">
    <source>
        <dbReference type="SAM" id="MobiDB-lite"/>
    </source>
</evidence>
<sequence>MKSVSVAVVLAASARWTACPRCDAAAAWPPRRTLTTSMPPPRRPVSRRLRWS</sequence>
<organism evidence="2 3">
    <name type="scientific">Digitaria exilis</name>
    <dbReference type="NCBI Taxonomy" id="1010633"/>
    <lineage>
        <taxon>Eukaryota</taxon>
        <taxon>Viridiplantae</taxon>
        <taxon>Streptophyta</taxon>
        <taxon>Embryophyta</taxon>
        <taxon>Tracheophyta</taxon>
        <taxon>Spermatophyta</taxon>
        <taxon>Magnoliopsida</taxon>
        <taxon>Liliopsida</taxon>
        <taxon>Poales</taxon>
        <taxon>Poaceae</taxon>
        <taxon>PACMAD clade</taxon>
        <taxon>Panicoideae</taxon>
        <taxon>Panicodae</taxon>
        <taxon>Paniceae</taxon>
        <taxon>Anthephorinae</taxon>
        <taxon>Digitaria</taxon>
    </lineage>
</organism>
<dbReference type="EMBL" id="JACEFO010002027">
    <property type="protein sequence ID" value="KAF8688727.1"/>
    <property type="molecule type" value="Genomic_DNA"/>
</dbReference>
<gene>
    <name evidence="2" type="ORF">HU200_042204</name>
</gene>
<accession>A0A835BGG4</accession>
<comment type="caution">
    <text evidence="2">The sequence shown here is derived from an EMBL/GenBank/DDBJ whole genome shotgun (WGS) entry which is preliminary data.</text>
</comment>
<proteinExistence type="predicted"/>
<feature type="region of interest" description="Disordered" evidence="1">
    <location>
        <begin position="31"/>
        <end position="52"/>
    </location>
</feature>
<protein>
    <submittedName>
        <fullName evidence="2">Uncharacterized protein</fullName>
    </submittedName>
</protein>